<evidence type="ECO:0000256" key="2">
    <source>
        <dbReference type="SAM" id="Phobius"/>
    </source>
</evidence>
<gene>
    <name evidence="3" type="ORF">JI751_12990</name>
</gene>
<organism evidence="3 4">
    <name type="scientific">Nocardioides baculatus</name>
    <dbReference type="NCBI Taxonomy" id="2801337"/>
    <lineage>
        <taxon>Bacteria</taxon>
        <taxon>Bacillati</taxon>
        <taxon>Actinomycetota</taxon>
        <taxon>Actinomycetes</taxon>
        <taxon>Propionibacteriales</taxon>
        <taxon>Nocardioidaceae</taxon>
        <taxon>Nocardioides</taxon>
    </lineage>
</organism>
<keyword evidence="2" id="KW-0472">Membrane</keyword>
<keyword evidence="4" id="KW-1185">Reference proteome</keyword>
<feature type="transmembrane region" description="Helical" evidence="2">
    <location>
        <begin position="53"/>
        <end position="72"/>
    </location>
</feature>
<feature type="region of interest" description="Disordered" evidence="1">
    <location>
        <begin position="1"/>
        <end position="48"/>
    </location>
</feature>
<dbReference type="EMBL" id="JAERSG010000003">
    <property type="protein sequence ID" value="MBL0748529.1"/>
    <property type="molecule type" value="Genomic_DNA"/>
</dbReference>
<accession>A0ABS1LA24</accession>
<dbReference type="Proteomes" id="UP000636918">
    <property type="component" value="Unassembled WGS sequence"/>
</dbReference>
<evidence type="ECO:0000313" key="3">
    <source>
        <dbReference type="EMBL" id="MBL0748529.1"/>
    </source>
</evidence>
<keyword evidence="2" id="KW-0812">Transmembrane</keyword>
<evidence type="ECO:0000256" key="1">
    <source>
        <dbReference type="SAM" id="MobiDB-lite"/>
    </source>
</evidence>
<dbReference type="RefSeq" id="WP_201936942.1">
    <property type="nucleotide sequence ID" value="NZ_JAERSG010000003.1"/>
</dbReference>
<protein>
    <submittedName>
        <fullName evidence="3">Uncharacterized protein</fullName>
    </submittedName>
</protein>
<proteinExistence type="predicted"/>
<sequence>MTKKGYQKRLPTVLVPAPRPAPESERLPDPEPEPEPGSDRPAAPPPVSSVGKLVAAGAVGAIVVLVVGIRLVSMLGGDDPSASGPAAAYGTRPPVPVEAGESYVDLRVVANGDVEVTQWVAAAEPLDRVRLDLPPQDGAAPDLEASVVVVLADGVLVAGPNRITGPGATYRLDSATDVQISYRLTGAVQLSDSVTGRALAATGLDVAFEPRSVRETRVVHAPGLLSLACGPIASDRVVPCGEETGSDEWTVHLEGPETTERVVAQLTLE</sequence>
<reference evidence="3 4" key="1">
    <citation type="submission" date="2021-01" db="EMBL/GenBank/DDBJ databases">
        <title>Genome seq and assembly of Nocardiodes sp. G10.</title>
        <authorList>
            <person name="Chhetri G."/>
        </authorList>
    </citation>
    <scope>NUCLEOTIDE SEQUENCE [LARGE SCALE GENOMIC DNA]</scope>
    <source>
        <strain evidence="3 4">G10</strain>
    </source>
</reference>
<name>A0ABS1LA24_9ACTN</name>
<keyword evidence="2" id="KW-1133">Transmembrane helix</keyword>
<evidence type="ECO:0000313" key="4">
    <source>
        <dbReference type="Proteomes" id="UP000636918"/>
    </source>
</evidence>
<comment type="caution">
    <text evidence="3">The sequence shown here is derived from an EMBL/GenBank/DDBJ whole genome shotgun (WGS) entry which is preliminary data.</text>
</comment>